<dbReference type="GO" id="GO:0016757">
    <property type="term" value="F:glycosyltransferase activity"/>
    <property type="evidence" value="ECO:0007669"/>
    <property type="project" value="UniProtKB-KW"/>
</dbReference>
<keyword evidence="1 4" id="KW-0328">Glycosyltransferase</keyword>
<protein>
    <submittedName>
        <fullName evidence="4">Phosphoribosyltransferase</fullName>
    </submittedName>
</protein>
<organism evidence="4">
    <name type="scientific">Candidatus Heimdallarchaeum endolithica</name>
    <dbReference type="NCBI Taxonomy" id="2876572"/>
    <lineage>
        <taxon>Archaea</taxon>
        <taxon>Promethearchaeati</taxon>
        <taxon>Candidatus Heimdallarchaeota</taxon>
        <taxon>Candidatus Heimdallarchaeia (ex Rinke et al. 2021) (nom. nud.)</taxon>
        <taxon>Candidatus Heimdallarchaeales</taxon>
        <taxon>Candidatus Heimdallarchaeaceae</taxon>
        <taxon>Candidatus Heimdallarchaeum</taxon>
    </lineage>
</organism>
<name>A0A9Y1BNI1_9ARCH</name>
<dbReference type="CDD" id="cd06223">
    <property type="entry name" value="PRTases_typeI"/>
    <property type="match status" value="1"/>
</dbReference>
<accession>A0A9Y1BNI1</accession>
<reference evidence="4" key="1">
    <citation type="journal article" date="2022" name="Nat. Microbiol.">
        <title>Unique mobile elements and scalable gene flow at the prokaryote-eukaryote boundary revealed by circularized Asgard archaea genomes.</title>
        <authorList>
            <person name="Wu F."/>
            <person name="Speth D.R."/>
            <person name="Philosof A."/>
            <person name="Cremiere A."/>
            <person name="Narayanan A."/>
            <person name="Barco R.A."/>
            <person name="Connon S.A."/>
            <person name="Amend J.P."/>
            <person name="Antoshechkin I.A."/>
            <person name="Orphan V.J."/>
        </authorList>
    </citation>
    <scope>NUCLEOTIDE SEQUENCE</scope>
    <source>
        <strain evidence="4">PR6</strain>
    </source>
</reference>
<evidence type="ECO:0000313" key="4">
    <source>
        <dbReference type="EMBL" id="UJG42308.1"/>
    </source>
</evidence>
<keyword evidence="2" id="KW-0808">Transferase</keyword>
<evidence type="ECO:0000256" key="2">
    <source>
        <dbReference type="ARBA" id="ARBA00022679"/>
    </source>
</evidence>
<feature type="domain" description="Phosphoribosyltransferase" evidence="3">
    <location>
        <begin position="12"/>
        <end position="149"/>
    </location>
</feature>
<gene>
    <name evidence="4" type="ORF">K9W46_07805</name>
</gene>
<dbReference type="InterPro" id="IPR000836">
    <property type="entry name" value="PRTase_dom"/>
</dbReference>
<proteinExistence type="predicted"/>
<evidence type="ECO:0000256" key="1">
    <source>
        <dbReference type="ARBA" id="ARBA00022676"/>
    </source>
</evidence>
<dbReference type="AlphaFoldDB" id="A0A9Y1BNI1"/>
<dbReference type="Proteomes" id="UP001200513">
    <property type="component" value="Chromosome"/>
</dbReference>
<dbReference type="Gene3D" id="3.40.50.2020">
    <property type="match status" value="1"/>
</dbReference>
<dbReference type="Pfam" id="PF00156">
    <property type="entry name" value="Pribosyltran"/>
    <property type="match status" value="1"/>
</dbReference>
<dbReference type="PANTHER" id="PTHR43363:SF2">
    <property type="entry name" value="PHOSPHORIBOSYLTRANSFERASE"/>
    <property type="match status" value="1"/>
</dbReference>
<evidence type="ECO:0000259" key="3">
    <source>
        <dbReference type="Pfam" id="PF00156"/>
    </source>
</evidence>
<dbReference type="InterPro" id="IPR029057">
    <property type="entry name" value="PRTase-like"/>
</dbReference>
<sequence length="193" mass="22553">MQYEIVSWDEAYNMCYYLFEKLINANEFPDIIVGIARGGWIPARLLSDFYGNKFTANIKIEFYRDTSQVRENPIITQELTAEVKNKKILIVDDVADSGKSLQAAIEHIKTKGPKSIKTATLHYKKHSIVVPDFYINLTDKWIVYPWEYGEFIAFQYKELRKKHTVLEIKKQLKDIGIPPHLVESYFEKVLTNN</sequence>
<dbReference type="PANTHER" id="PTHR43363">
    <property type="entry name" value="HYPOXANTHINE PHOSPHORIBOSYLTRANSFERASE"/>
    <property type="match status" value="1"/>
</dbReference>
<dbReference type="EMBL" id="CP084167">
    <property type="protein sequence ID" value="UJG42308.1"/>
    <property type="molecule type" value="Genomic_DNA"/>
</dbReference>
<dbReference type="SUPFAM" id="SSF53271">
    <property type="entry name" value="PRTase-like"/>
    <property type="match status" value="1"/>
</dbReference>